<gene>
    <name evidence="2" type="ORF">ACCQ40_01665</name>
</gene>
<accession>A0ABW9MUL7</accession>
<protein>
    <recommendedName>
        <fullName evidence="4">Acyltransferase 3 domain-containing protein</fullName>
    </recommendedName>
</protein>
<comment type="caution">
    <text evidence="2">The sequence shown here is derived from an EMBL/GenBank/DDBJ whole genome shotgun (WGS) entry which is preliminary data.</text>
</comment>
<feature type="transmembrane region" description="Helical" evidence="1">
    <location>
        <begin position="247"/>
        <end position="272"/>
    </location>
</feature>
<evidence type="ECO:0000313" key="3">
    <source>
        <dbReference type="Proteomes" id="UP001638015"/>
    </source>
</evidence>
<dbReference type="Proteomes" id="UP001638015">
    <property type="component" value="Unassembled WGS sequence"/>
</dbReference>
<keyword evidence="3" id="KW-1185">Reference proteome</keyword>
<feature type="transmembrane region" description="Helical" evidence="1">
    <location>
        <begin position="61"/>
        <end position="82"/>
    </location>
</feature>
<feature type="transmembrane region" description="Helical" evidence="1">
    <location>
        <begin position="178"/>
        <end position="197"/>
    </location>
</feature>
<proteinExistence type="predicted"/>
<keyword evidence="1" id="KW-1133">Transmembrane helix</keyword>
<feature type="transmembrane region" description="Helical" evidence="1">
    <location>
        <begin position="146"/>
        <end position="166"/>
    </location>
</feature>
<sequence>MKSFKINLMDLLALILLTFSYFLPFLGQHLGINGNVLLMLINCYLIGYLAYVISFMDTKKVLLMAIPLILYSIFLIFFMRNFKLVFERQRLEDLVYVITNLYDVIFVVFCFFLVEIVLTRIVGARATLGFGIVSFILYLVMQNSNILPFDFYYKDLLVYFFFYIMASRIKPAFQFNNFLIVLALIFLAGEIYLYMYLDYYPGFYFSTIILTYLILKQSPDVQYVSQERYLFFTYLYPYKVNYVLLKAVINASPLVITLISVLISFIIGEFLYKLRIKFLDHIFVGIH</sequence>
<dbReference type="RefSeq" id="WP_410032340.1">
    <property type="nucleotide sequence ID" value="NZ_JBGMEH010000001.1"/>
</dbReference>
<name>A0ABW9MUL7_9FIRM</name>
<organism evidence="2 3">
    <name type="scientific">Anaerococcus cruorum</name>
    <dbReference type="NCBI Taxonomy" id="3115617"/>
    <lineage>
        <taxon>Bacteria</taxon>
        <taxon>Bacillati</taxon>
        <taxon>Bacillota</taxon>
        <taxon>Tissierellia</taxon>
        <taxon>Tissierellales</taxon>
        <taxon>Peptoniphilaceae</taxon>
        <taxon>Anaerococcus</taxon>
    </lineage>
</organism>
<keyword evidence="1" id="KW-0472">Membrane</keyword>
<feature type="transmembrane region" description="Helical" evidence="1">
    <location>
        <begin position="94"/>
        <end position="114"/>
    </location>
</feature>
<reference evidence="2 3" key="1">
    <citation type="journal article" date="2025" name="Anaerobe">
        <title>Description of Anaerococcus kampingiae sp. nov., Anaerococcus groningensis sp. nov., Anaerococcus martiniensis sp. nov., and Anaerococcus cruorum sp. nov., isolated from human clinical specimens.</title>
        <authorList>
            <person name="Boiten K.E."/>
            <person name="Meijer J."/>
            <person name="van Wezel E.M."/>
            <person name="Veloo A.C.M."/>
        </authorList>
    </citation>
    <scope>NUCLEOTIDE SEQUENCE [LARGE SCALE GENOMIC DNA]</scope>
    <source>
        <strain evidence="2 3">ENR1039</strain>
    </source>
</reference>
<evidence type="ECO:0000313" key="2">
    <source>
        <dbReference type="EMBL" id="MFO3715494.1"/>
    </source>
</evidence>
<evidence type="ECO:0000256" key="1">
    <source>
        <dbReference type="SAM" id="Phobius"/>
    </source>
</evidence>
<feature type="transmembrane region" description="Helical" evidence="1">
    <location>
        <begin position="37"/>
        <end position="54"/>
    </location>
</feature>
<feature type="transmembrane region" description="Helical" evidence="1">
    <location>
        <begin position="121"/>
        <end position="140"/>
    </location>
</feature>
<evidence type="ECO:0008006" key="4">
    <source>
        <dbReference type="Google" id="ProtNLM"/>
    </source>
</evidence>
<dbReference type="EMBL" id="JBGMEH010000001">
    <property type="protein sequence ID" value="MFO3715494.1"/>
    <property type="molecule type" value="Genomic_DNA"/>
</dbReference>
<keyword evidence="1" id="KW-0812">Transmembrane</keyword>